<protein>
    <submittedName>
        <fullName evidence="1">Uncharacterized protein</fullName>
    </submittedName>
</protein>
<evidence type="ECO:0000313" key="1">
    <source>
        <dbReference type="EMBL" id="VDP85440.1"/>
    </source>
</evidence>
<keyword evidence="2" id="KW-1185">Reference proteome</keyword>
<proteinExistence type="predicted"/>
<dbReference type="Proteomes" id="UP000269396">
    <property type="component" value="Unassembled WGS sequence"/>
</dbReference>
<feature type="non-terminal residue" evidence="1">
    <location>
        <position position="361"/>
    </location>
</feature>
<sequence>MLSCTSKILYRDRFKGFRTCSELSKKDQDFNNADSSNHVSKFAEKNNVNRQSERNIIETFPTIVSKHIVFSDSEENDKQPFAIALEEEKHLIDNTDVNCSSIKKPLQSRKYFTSVSYTLKHLLHSDSVISESDSSSDSNHELRTQKFVLPTASSQATKRTIPNVLSFNSSKSNTSVVSSDVDELCKMLDEMQQLGLPTSFGCVYHCIHNQPPSSIPIIPPTSTFTSKLPLSASPSSVTTANDSSAQNTVPGLLKPHSKLHIGAFNVRTLCQVVQQASLTRTLESRTIDVCCVSETRVQDPSVVIHLTSPRQNGEPTRYTLRVSGDRRASSRGLAGVDIALSMRAEQALLEWIPVNSRLCAV</sequence>
<evidence type="ECO:0000313" key="2">
    <source>
        <dbReference type="Proteomes" id="UP000269396"/>
    </source>
</evidence>
<organism evidence="1 2">
    <name type="scientific">Schistosoma mattheei</name>
    <dbReference type="NCBI Taxonomy" id="31246"/>
    <lineage>
        <taxon>Eukaryota</taxon>
        <taxon>Metazoa</taxon>
        <taxon>Spiralia</taxon>
        <taxon>Lophotrochozoa</taxon>
        <taxon>Platyhelminthes</taxon>
        <taxon>Trematoda</taxon>
        <taxon>Digenea</taxon>
        <taxon>Strigeidida</taxon>
        <taxon>Schistosomatoidea</taxon>
        <taxon>Schistosomatidae</taxon>
        <taxon>Schistosoma</taxon>
    </lineage>
</organism>
<dbReference type="AlphaFoldDB" id="A0A183Q504"/>
<reference evidence="1 2" key="1">
    <citation type="submission" date="2018-11" db="EMBL/GenBank/DDBJ databases">
        <authorList>
            <consortium name="Pathogen Informatics"/>
        </authorList>
    </citation>
    <scope>NUCLEOTIDE SEQUENCE [LARGE SCALE GENOMIC DNA]</scope>
    <source>
        <strain>Denwood</strain>
        <strain evidence="2">Zambia</strain>
    </source>
</reference>
<accession>A0A183Q504</accession>
<dbReference type="EMBL" id="UZAL01048144">
    <property type="protein sequence ID" value="VDP85440.1"/>
    <property type="molecule type" value="Genomic_DNA"/>
</dbReference>
<gene>
    <name evidence="1" type="ORF">SMTD_LOCUS21690</name>
</gene>
<name>A0A183Q504_9TREM</name>